<keyword evidence="8 9" id="KW-0807">Transducer</keyword>
<evidence type="ECO:0000256" key="6">
    <source>
        <dbReference type="ARBA" id="ARBA00023136"/>
    </source>
</evidence>
<dbReference type="SUPFAM" id="SSF81321">
    <property type="entry name" value="Family A G protein-coupled receptor-like"/>
    <property type="match status" value="1"/>
</dbReference>
<dbReference type="PRINTS" id="PR00237">
    <property type="entry name" value="GPCRRHODOPSN"/>
</dbReference>
<feature type="region of interest" description="Disordered" evidence="10">
    <location>
        <begin position="282"/>
        <end position="317"/>
    </location>
</feature>
<dbReference type="InterPro" id="IPR000611">
    <property type="entry name" value="NPY_rcpt"/>
</dbReference>
<name>A0ABM0JKV0_APLCA</name>
<evidence type="ECO:0000256" key="10">
    <source>
        <dbReference type="SAM" id="MobiDB-lite"/>
    </source>
</evidence>
<evidence type="ECO:0000256" key="2">
    <source>
        <dbReference type="ARBA" id="ARBA00010663"/>
    </source>
</evidence>
<evidence type="ECO:0000259" key="12">
    <source>
        <dbReference type="PROSITE" id="PS50262"/>
    </source>
</evidence>
<feature type="domain" description="G-protein coupled receptors family 1 profile" evidence="12">
    <location>
        <begin position="94"/>
        <end position="384"/>
    </location>
</feature>
<comment type="similarity">
    <text evidence="2 9">Belongs to the G-protein coupled receptor 1 family.</text>
</comment>
<dbReference type="InterPro" id="IPR017452">
    <property type="entry name" value="GPCR_Rhodpsn_7TM"/>
</dbReference>
<protein>
    <submittedName>
        <fullName evidence="14">QRFP-like peptide receptor</fullName>
    </submittedName>
</protein>
<keyword evidence="13" id="KW-1185">Reference proteome</keyword>
<reference evidence="14" key="1">
    <citation type="submission" date="2025-08" db="UniProtKB">
        <authorList>
            <consortium name="RefSeq"/>
        </authorList>
    </citation>
    <scope>IDENTIFICATION</scope>
</reference>
<feature type="transmembrane region" description="Helical" evidence="11">
    <location>
        <begin position="155"/>
        <end position="173"/>
    </location>
</feature>
<feature type="transmembrane region" description="Helical" evidence="11">
    <location>
        <begin position="77"/>
        <end position="102"/>
    </location>
</feature>
<keyword evidence="5 9" id="KW-0297">G-protein coupled receptor</keyword>
<feature type="compositionally biased region" description="Polar residues" evidence="10">
    <location>
        <begin position="282"/>
        <end position="300"/>
    </location>
</feature>
<evidence type="ECO:0000256" key="3">
    <source>
        <dbReference type="ARBA" id="ARBA00022692"/>
    </source>
</evidence>
<feature type="transmembrane region" description="Helical" evidence="11">
    <location>
        <begin position="368"/>
        <end position="387"/>
    </location>
</feature>
<feature type="transmembrane region" description="Helical" evidence="11">
    <location>
        <begin position="194"/>
        <end position="214"/>
    </location>
</feature>
<dbReference type="SMART" id="SM01381">
    <property type="entry name" value="7TM_GPCR_Srsx"/>
    <property type="match status" value="1"/>
</dbReference>
<dbReference type="PANTHER" id="PTHR45695:SF15">
    <property type="entry name" value="OPSIN RH2"/>
    <property type="match status" value="1"/>
</dbReference>
<dbReference type="PRINTS" id="PR01012">
    <property type="entry name" value="NRPEPTIDEYR"/>
</dbReference>
<gene>
    <name evidence="14" type="primary">LOC101854709</name>
</gene>
<keyword evidence="3 9" id="KW-0812">Transmembrane</keyword>
<keyword evidence="7 9" id="KW-0675">Receptor</keyword>
<feature type="transmembrane region" description="Helical" evidence="11">
    <location>
        <begin position="245"/>
        <end position="267"/>
    </location>
</feature>
<dbReference type="Proteomes" id="UP000694888">
    <property type="component" value="Unplaced"/>
</dbReference>
<proteinExistence type="inferred from homology"/>
<sequence length="452" mass="51067">MTNVEELSPFRSESGRSRDVAAYDVLIVEVKDNLSSQTDGPANMTHLAWNVSGNISSGDSYLYDYEAAEYEVPSYEIIPVAIVYGVTLLFGVIGNSLVIFSVTRYQRMRSITNIFLLSLASADLLLVCICIPVKFAAFFTFSWTFGALLCKGVHYLQNVSSLCSVLTLTTMSLERYYAIRHPIRAKSTCTVGRAWRATCILWGVSLVLALPIVFQRIHKLVGERVKAYWCIKDWESTMYSRLYEVYLLLLMLVIPLVIMTFAYVSIIRELWMMASLRSTMTRSGGSSPGHQSIASLSPARNSERSPVIRTSNSDGDEDKTKKQVIKMLVAVILVFVICWAPILISNTLTAFGYLHHLNYGYLKPMRQAFYLMAYANSCINPIIYGFMSRHFRNTFYHALCTCWKLPRHTRSRAMLHRQASWQSRSTNLRDLAELELTSMDVTGCGNCSKSSV</sequence>
<dbReference type="PANTHER" id="PTHR45695">
    <property type="entry name" value="LEUCOKININ RECEPTOR-RELATED"/>
    <property type="match status" value="1"/>
</dbReference>
<dbReference type="PROSITE" id="PS50262">
    <property type="entry name" value="G_PROTEIN_RECEP_F1_2"/>
    <property type="match status" value="1"/>
</dbReference>
<evidence type="ECO:0000256" key="5">
    <source>
        <dbReference type="ARBA" id="ARBA00023040"/>
    </source>
</evidence>
<evidence type="ECO:0000313" key="14">
    <source>
        <dbReference type="RefSeq" id="XP_005096075.2"/>
    </source>
</evidence>
<comment type="subcellular location">
    <subcellularLocation>
        <location evidence="1">Membrane</location>
        <topology evidence="1">Multi-pass membrane protein</topology>
    </subcellularLocation>
</comment>
<evidence type="ECO:0000256" key="7">
    <source>
        <dbReference type="ARBA" id="ARBA00023170"/>
    </source>
</evidence>
<evidence type="ECO:0000313" key="13">
    <source>
        <dbReference type="Proteomes" id="UP000694888"/>
    </source>
</evidence>
<dbReference type="CDD" id="cd15001">
    <property type="entry name" value="7tmA_GPRnna14-like"/>
    <property type="match status" value="1"/>
</dbReference>
<evidence type="ECO:0000256" key="8">
    <source>
        <dbReference type="ARBA" id="ARBA00023224"/>
    </source>
</evidence>
<keyword evidence="6 11" id="KW-0472">Membrane</keyword>
<feature type="transmembrane region" description="Helical" evidence="11">
    <location>
        <begin position="327"/>
        <end position="348"/>
    </location>
</feature>
<feature type="transmembrane region" description="Helical" evidence="11">
    <location>
        <begin position="114"/>
        <end position="143"/>
    </location>
</feature>
<evidence type="ECO:0000256" key="11">
    <source>
        <dbReference type="SAM" id="Phobius"/>
    </source>
</evidence>
<evidence type="ECO:0000256" key="1">
    <source>
        <dbReference type="ARBA" id="ARBA00004141"/>
    </source>
</evidence>
<evidence type="ECO:0000256" key="9">
    <source>
        <dbReference type="RuleBase" id="RU000688"/>
    </source>
</evidence>
<dbReference type="Gene3D" id="1.20.1070.10">
    <property type="entry name" value="Rhodopsin 7-helix transmembrane proteins"/>
    <property type="match status" value="1"/>
</dbReference>
<evidence type="ECO:0000256" key="4">
    <source>
        <dbReference type="ARBA" id="ARBA00022989"/>
    </source>
</evidence>
<dbReference type="Pfam" id="PF00001">
    <property type="entry name" value="7tm_1"/>
    <property type="match status" value="1"/>
</dbReference>
<keyword evidence="4 11" id="KW-1133">Transmembrane helix</keyword>
<accession>A0ABM0JKV0</accession>
<dbReference type="GeneID" id="101854709"/>
<dbReference type="RefSeq" id="XP_005096075.2">
    <property type="nucleotide sequence ID" value="XM_005096018.3"/>
</dbReference>
<dbReference type="InterPro" id="IPR000276">
    <property type="entry name" value="GPCR_Rhodpsn"/>
</dbReference>
<organism evidence="13 14">
    <name type="scientific">Aplysia californica</name>
    <name type="common">California sea hare</name>
    <dbReference type="NCBI Taxonomy" id="6500"/>
    <lineage>
        <taxon>Eukaryota</taxon>
        <taxon>Metazoa</taxon>
        <taxon>Spiralia</taxon>
        <taxon>Lophotrochozoa</taxon>
        <taxon>Mollusca</taxon>
        <taxon>Gastropoda</taxon>
        <taxon>Heterobranchia</taxon>
        <taxon>Euthyneura</taxon>
        <taxon>Tectipleura</taxon>
        <taxon>Aplysiida</taxon>
        <taxon>Aplysioidea</taxon>
        <taxon>Aplysiidae</taxon>
        <taxon>Aplysia</taxon>
    </lineage>
</organism>
<dbReference type="PROSITE" id="PS00237">
    <property type="entry name" value="G_PROTEIN_RECEP_F1_1"/>
    <property type="match status" value="1"/>
</dbReference>